<dbReference type="Gene3D" id="3.40.525.10">
    <property type="entry name" value="CRAL-TRIO lipid binding domain"/>
    <property type="match status" value="1"/>
</dbReference>
<evidence type="ECO:0000313" key="4">
    <source>
        <dbReference type="Proteomes" id="UP001153069"/>
    </source>
</evidence>
<evidence type="ECO:0000259" key="2">
    <source>
        <dbReference type="Pfam" id="PF13716"/>
    </source>
</evidence>
<keyword evidence="4" id="KW-1185">Reference proteome</keyword>
<proteinExistence type="predicted"/>
<evidence type="ECO:0000256" key="1">
    <source>
        <dbReference type="SAM" id="MobiDB-lite"/>
    </source>
</evidence>
<gene>
    <name evidence="3" type="ORF">SEMRO_468_G149080.1</name>
</gene>
<sequence>MERHNLVAAAVDQPEAVAPPEPGVIAGPDNAGGDDADIPVDNQDIDNRANVLNQPRNKPLGQDIDNVLDRARHLQAFRQEYGITETVASGRFIDQEFIKLLPGYSLSFTFNHDTGHYVQVIDLAKFYQAKVLSTPGAVETWLAAVYHLQNALNPDFHAIRKGAFLIMECDGFDWKTNVNLRIFTKMFQEMASSYPNLWHSVSFFNSGVCLNVLMSMVKRVSPPEFHRNYEFGCVTDMGRLDTLYLTPNMEVANRRILDRFTEALELRYANEAAFSL</sequence>
<dbReference type="Proteomes" id="UP001153069">
    <property type="component" value="Unassembled WGS sequence"/>
</dbReference>
<dbReference type="SUPFAM" id="SSF52087">
    <property type="entry name" value="CRAL/TRIO domain"/>
    <property type="match status" value="1"/>
</dbReference>
<comment type="caution">
    <text evidence="3">The sequence shown here is derived from an EMBL/GenBank/DDBJ whole genome shotgun (WGS) entry which is preliminary data.</text>
</comment>
<dbReference type="InterPro" id="IPR001251">
    <property type="entry name" value="CRAL-TRIO_dom"/>
</dbReference>
<dbReference type="Pfam" id="PF13716">
    <property type="entry name" value="CRAL_TRIO_2"/>
    <property type="match status" value="1"/>
</dbReference>
<dbReference type="EMBL" id="CAICTM010000467">
    <property type="protein sequence ID" value="CAB9511099.1"/>
    <property type="molecule type" value="Genomic_DNA"/>
</dbReference>
<reference evidence="3" key="1">
    <citation type="submission" date="2020-06" db="EMBL/GenBank/DDBJ databases">
        <authorList>
            <consortium name="Plant Systems Biology data submission"/>
        </authorList>
    </citation>
    <scope>NUCLEOTIDE SEQUENCE</scope>
    <source>
        <strain evidence="3">D6</strain>
    </source>
</reference>
<dbReference type="OrthoDB" id="75724at2759"/>
<accession>A0A9N8E3M4</accession>
<dbReference type="AlphaFoldDB" id="A0A9N8E3M4"/>
<organism evidence="3 4">
    <name type="scientific">Seminavis robusta</name>
    <dbReference type="NCBI Taxonomy" id="568900"/>
    <lineage>
        <taxon>Eukaryota</taxon>
        <taxon>Sar</taxon>
        <taxon>Stramenopiles</taxon>
        <taxon>Ochrophyta</taxon>
        <taxon>Bacillariophyta</taxon>
        <taxon>Bacillariophyceae</taxon>
        <taxon>Bacillariophycidae</taxon>
        <taxon>Naviculales</taxon>
        <taxon>Naviculaceae</taxon>
        <taxon>Seminavis</taxon>
    </lineage>
</organism>
<evidence type="ECO:0000313" key="3">
    <source>
        <dbReference type="EMBL" id="CAB9511099.1"/>
    </source>
</evidence>
<dbReference type="InterPro" id="IPR036865">
    <property type="entry name" value="CRAL-TRIO_dom_sf"/>
</dbReference>
<feature type="domain" description="CRAL-TRIO" evidence="2">
    <location>
        <begin position="115"/>
        <end position="224"/>
    </location>
</feature>
<protein>
    <recommendedName>
        <fullName evidence="2">CRAL-TRIO domain-containing protein</fullName>
    </recommendedName>
</protein>
<feature type="region of interest" description="Disordered" evidence="1">
    <location>
        <begin position="1"/>
        <end position="20"/>
    </location>
</feature>
<name>A0A9N8E3M4_9STRA</name>